<dbReference type="Pfam" id="PF03099">
    <property type="entry name" value="BPL_LplA_LipB"/>
    <property type="match status" value="1"/>
</dbReference>
<dbReference type="InterPro" id="IPR045864">
    <property type="entry name" value="aa-tRNA-synth_II/BPL/LPL"/>
</dbReference>
<name>A0A9Y1BMY7_9ARCH</name>
<protein>
    <submittedName>
        <fullName evidence="3">Biotin--[acetyl-CoA-carboxylase] ligase</fullName>
        <ecNumber evidence="3">6.3.4.15</ecNumber>
    </submittedName>
</protein>
<dbReference type="InterPro" id="IPR004143">
    <property type="entry name" value="BPL_LPL_catalytic"/>
</dbReference>
<proteinExistence type="predicted"/>
<dbReference type="SUPFAM" id="SSF55681">
    <property type="entry name" value="Class II aaRS and biotin synthetases"/>
    <property type="match status" value="1"/>
</dbReference>
<dbReference type="Proteomes" id="UP001201020">
    <property type="component" value="Chromosome"/>
</dbReference>
<gene>
    <name evidence="3" type="ORF">K9W45_01870</name>
</gene>
<dbReference type="GO" id="GO:0005737">
    <property type="term" value="C:cytoplasm"/>
    <property type="evidence" value="ECO:0007669"/>
    <property type="project" value="TreeGrafter"/>
</dbReference>
<accession>A0A9Y1BMY7</accession>
<dbReference type="Gene3D" id="3.30.930.10">
    <property type="entry name" value="Bira Bifunctional Protein, Domain 2"/>
    <property type="match status" value="1"/>
</dbReference>
<organism evidence="3">
    <name type="scientific">Candidatus Heimdallarchaeum aukensis</name>
    <dbReference type="NCBI Taxonomy" id="2876573"/>
    <lineage>
        <taxon>Archaea</taxon>
        <taxon>Promethearchaeati</taxon>
        <taxon>Candidatus Heimdallarchaeota</taxon>
        <taxon>Candidatus Heimdallarchaeia (ex Rinke et al. 2021) (nom. nud.)</taxon>
        <taxon>Candidatus Heimdallarchaeales</taxon>
        <taxon>Candidatus Heimdallarchaeaceae</taxon>
        <taxon>Candidatus Heimdallarchaeum</taxon>
    </lineage>
</organism>
<evidence type="ECO:0000313" key="3">
    <source>
        <dbReference type="EMBL" id="UJG41224.1"/>
    </source>
</evidence>
<keyword evidence="1 3" id="KW-0436">Ligase</keyword>
<feature type="domain" description="BPL/LPL catalytic" evidence="2">
    <location>
        <begin position="5"/>
        <end position="198"/>
    </location>
</feature>
<dbReference type="EC" id="6.3.4.15" evidence="3"/>
<dbReference type="PANTHER" id="PTHR12835:SF5">
    <property type="entry name" value="BIOTIN--PROTEIN LIGASE"/>
    <property type="match status" value="1"/>
</dbReference>
<dbReference type="PROSITE" id="PS51733">
    <property type="entry name" value="BPL_LPL_CATALYTIC"/>
    <property type="match status" value="1"/>
</dbReference>
<evidence type="ECO:0000259" key="2">
    <source>
        <dbReference type="PROSITE" id="PS51733"/>
    </source>
</evidence>
<dbReference type="AlphaFoldDB" id="A0A9Y1BMY7"/>
<dbReference type="NCBIfam" id="TIGR00121">
    <property type="entry name" value="birA_ligase"/>
    <property type="match status" value="1"/>
</dbReference>
<sequence length="248" mass="28313">MAQESFSLKIIHFQSVPSTQNVALSYLELAKNEDLLIIAEEQSASIGRKQSKWFSPKGGWWGTFVFCKKEEINQKQYAFLHYSIALGVRKAIETILSIPVKIKWPNDIILEKRKLGGILIDTVKDTNCNFLLVGIGINTNNKVLSLDSPVNSIAISINESLKIKVDNEKLTKELHKQIKNYIIKVLKNNLKEILKEFNSYDILCKNNIIYKNQEYTVEGIEDNGLLKIQNEKETLSLEIESSELIELK</sequence>
<evidence type="ECO:0000256" key="1">
    <source>
        <dbReference type="ARBA" id="ARBA00022598"/>
    </source>
</evidence>
<dbReference type="CDD" id="cd16442">
    <property type="entry name" value="BPL"/>
    <property type="match status" value="1"/>
</dbReference>
<dbReference type="PANTHER" id="PTHR12835">
    <property type="entry name" value="BIOTIN PROTEIN LIGASE"/>
    <property type="match status" value="1"/>
</dbReference>
<reference evidence="3" key="1">
    <citation type="journal article" date="2022" name="Nat. Microbiol.">
        <title>Unique mobile elements and scalable gene flow at the prokaryote-eukaryote boundary revealed by circularized Asgard archaea genomes.</title>
        <authorList>
            <person name="Wu F."/>
            <person name="Speth D.R."/>
            <person name="Philosof A."/>
            <person name="Cremiere A."/>
            <person name="Narayanan A."/>
            <person name="Barco R.A."/>
            <person name="Connon S.A."/>
            <person name="Amend J.P."/>
            <person name="Antoshechkin I.A."/>
            <person name="Orphan V.J."/>
        </authorList>
    </citation>
    <scope>NUCLEOTIDE SEQUENCE</scope>
    <source>
        <strain evidence="3">PM71</strain>
    </source>
</reference>
<dbReference type="GO" id="GO:0004077">
    <property type="term" value="F:biotin--[biotin carboxyl-carrier protein] ligase activity"/>
    <property type="evidence" value="ECO:0007669"/>
    <property type="project" value="UniProtKB-EC"/>
</dbReference>
<dbReference type="EMBL" id="CP084166">
    <property type="protein sequence ID" value="UJG41224.1"/>
    <property type="molecule type" value="Genomic_DNA"/>
</dbReference>
<dbReference type="InterPro" id="IPR004408">
    <property type="entry name" value="Biotin_CoA_COase_ligase"/>
</dbReference>